<accession>A0A6G1QFA2</accession>
<evidence type="ECO:0000313" key="2">
    <source>
        <dbReference type="Proteomes" id="UP000503349"/>
    </source>
</evidence>
<dbReference type="EMBL" id="CM015727">
    <property type="protein sequence ID" value="KAF3701232.1"/>
    <property type="molecule type" value="Genomic_DNA"/>
</dbReference>
<keyword evidence="2" id="KW-1185">Reference proteome</keyword>
<evidence type="ECO:0000313" key="1">
    <source>
        <dbReference type="EMBL" id="KAF3701232.1"/>
    </source>
</evidence>
<reference evidence="1 2" key="1">
    <citation type="submission" date="2019-02" db="EMBL/GenBank/DDBJ databases">
        <title>Opniocepnalus argus genome.</title>
        <authorList>
            <person name="Zhou C."/>
            <person name="Xiao S."/>
        </authorList>
    </citation>
    <scope>NUCLEOTIDE SEQUENCE [LARGE SCALE GENOMIC DNA]</scope>
    <source>
        <strain evidence="1">OARG1902GOOAL</strain>
        <tissue evidence="1">Muscle</tissue>
    </source>
</reference>
<name>A0A6G1QFA2_CHAAH</name>
<sequence length="83" mass="9539">MSTGYFIRPSTSCPGYEAVIVTVSAVVLCCKQTRTSTQVEEGFTRCRQKRENTIKEKSEENMNVLHVYLHTHTHTHTHTHIFT</sequence>
<organism evidence="1 2">
    <name type="scientific">Channa argus</name>
    <name type="common">Northern snakehead</name>
    <name type="synonym">Ophicephalus argus</name>
    <dbReference type="NCBI Taxonomy" id="215402"/>
    <lineage>
        <taxon>Eukaryota</taxon>
        <taxon>Metazoa</taxon>
        <taxon>Chordata</taxon>
        <taxon>Craniata</taxon>
        <taxon>Vertebrata</taxon>
        <taxon>Euteleostomi</taxon>
        <taxon>Actinopterygii</taxon>
        <taxon>Neopterygii</taxon>
        <taxon>Teleostei</taxon>
        <taxon>Neoteleostei</taxon>
        <taxon>Acanthomorphata</taxon>
        <taxon>Anabantaria</taxon>
        <taxon>Anabantiformes</taxon>
        <taxon>Channoidei</taxon>
        <taxon>Channidae</taxon>
        <taxon>Channa</taxon>
    </lineage>
</organism>
<dbReference type="Proteomes" id="UP000503349">
    <property type="component" value="Chromosome 16"/>
</dbReference>
<proteinExistence type="predicted"/>
<protein>
    <submittedName>
        <fullName evidence="1">Uncharacterized protein</fullName>
    </submittedName>
</protein>
<gene>
    <name evidence="1" type="ORF">EXN66_Car016920</name>
</gene>
<dbReference type="AlphaFoldDB" id="A0A6G1QFA2"/>
<reference evidence="2" key="2">
    <citation type="submission" date="2019-02" db="EMBL/GenBank/DDBJ databases">
        <title>Opniocepnalus argus Var Kimnra genome.</title>
        <authorList>
            <person name="Zhou C."/>
            <person name="Xiao S."/>
        </authorList>
    </citation>
    <scope>NUCLEOTIDE SEQUENCE [LARGE SCALE GENOMIC DNA]</scope>
</reference>